<evidence type="ECO:0000256" key="1">
    <source>
        <dbReference type="SAM" id="MobiDB-lite"/>
    </source>
</evidence>
<gene>
    <name evidence="3" type="ORF">F2Q68_00038308</name>
</gene>
<dbReference type="InterPro" id="IPR036397">
    <property type="entry name" value="RNaseH_sf"/>
</dbReference>
<dbReference type="EMBL" id="QGKW02000007">
    <property type="protein sequence ID" value="KAF2617184.1"/>
    <property type="molecule type" value="Genomic_DNA"/>
</dbReference>
<dbReference type="InterPro" id="IPR052929">
    <property type="entry name" value="RNase_H-like_EbsB-rel"/>
</dbReference>
<evidence type="ECO:0000313" key="4">
    <source>
        <dbReference type="Proteomes" id="UP000712281"/>
    </source>
</evidence>
<dbReference type="GO" id="GO:0004523">
    <property type="term" value="F:RNA-DNA hybrid ribonuclease activity"/>
    <property type="evidence" value="ECO:0007669"/>
    <property type="project" value="InterPro"/>
</dbReference>
<feature type="domain" description="RNase H type-1" evidence="2">
    <location>
        <begin position="30"/>
        <end position="126"/>
    </location>
</feature>
<sequence>MEDMVMNEALEDVPTETEAPEPPQWRCQERQLCSGAKRVNTTESPLHAEAEGLIWAMQESLNRGYMSLHFESDCQQLVNLIQRDDEEWPALTPELDEFKALCTSFDTFSIAYVSRSLNIRADGLAKGVRSRDLRVPYLQRCVPWWLAPVANQMEAKLGFF</sequence>
<dbReference type="InterPro" id="IPR002156">
    <property type="entry name" value="RNaseH_domain"/>
</dbReference>
<protein>
    <recommendedName>
        <fullName evidence="2">RNase H type-1 domain-containing protein</fullName>
    </recommendedName>
</protein>
<dbReference type="InterPro" id="IPR044730">
    <property type="entry name" value="RNase_H-like_dom_plant"/>
</dbReference>
<comment type="caution">
    <text evidence="3">The sequence shown here is derived from an EMBL/GenBank/DDBJ whole genome shotgun (WGS) entry which is preliminary data.</text>
</comment>
<dbReference type="PANTHER" id="PTHR47074:SF49">
    <property type="entry name" value="POLYNUCLEOTIDYL TRANSFERASE, RIBONUCLEASE H-LIKE SUPERFAMILY PROTEIN"/>
    <property type="match status" value="1"/>
</dbReference>
<accession>A0A8S9MB72</accession>
<proteinExistence type="predicted"/>
<reference evidence="3" key="1">
    <citation type="submission" date="2019-12" db="EMBL/GenBank/DDBJ databases">
        <title>Genome sequencing and annotation of Brassica cretica.</title>
        <authorList>
            <person name="Studholme D.J."/>
            <person name="Sarris P.F."/>
        </authorList>
    </citation>
    <scope>NUCLEOTIDE SEQUENCE</scope>
    <source>
        <strain evidence="3">PFS-001/15</strain>
        <tissue evidence="3">Leaf</tissue>
    </source>
</reference>
<evidence type="ECO:0000313" key="3">
    <source>
        <dbReference type="EMBL" id="KAF2617184.1"/>
    </source>
</evidence>
<dbReference type="Pfam" id="PF13456">
    <property type="entry name" value="RVT_3"/>
    <property type="match status" value="1"/>
</dbReference>
<dbReference type="AlphaFoldDB" id="A0A8S9MB72"/>
<dbReference type="SUPFAM" id="SSF53098">
    <property type="entry name" value="Ribonuclease H-like"/>
    <property type="match status" value="1"/>
</dbReference>
<name>A0A8S9MB72_BRACR</name>
<evidence type="ECO:0000259" key="2">
    <source>
        <dbReference type="Pfam" id="PF13456"/>
    </source>
</evidence>
<feature type="region of interest" description="Disordered" evidence="1">
    <location>
        <begin position="1"/>
        <end position="24"/>
    </location>
</feature>
<dbReference type="Proteomes" id="UP000712281">
    <property type="component" value="Unassembled WGS sequence"/>
</dbReference>
<dbReference type="PANTHER" id="PTHR47074">
    <property type="entry name" value="BNAC02G40300D PROTEIN"/>
    <property type="match status" value="1"/>
</dbReference>
<dbReference type="CDD" id="cd06222">
    <property type="entry name" value="RNase_H_like"/>
    <property type="match status" value="1"/>
</dbReference>
<organism evidence="3 4">
    <name type="scientific">Brassica cretica</name>
    <name type="common">Mustard</name>
    <dbReference type="NCBI Taxonomy" id="69181"/>
    <lineage>
        <taxon>Eukaryota</taxon>
        <taxon>Viridiplantae</taxon>
        <taxon>Streptophyta</taxon>
        <taxon>Embryophyta</taxon>
        <taxon>Tracheophyta</taxon>
        <taxon>Spermatophyta</taxon>
        <taxon>Magnoliopsida</taxon>
        <taxon>eudicotyledons</taxon>
        <taxon>Gunneridae</taxon>
        <taxon>Pentapetalae</taxon>
        <taxon>rosids</taxon>
        <taxon>malvids</taxon>
        <taxon>Brassicales</taxon>
        <taxon>Brassicaceae</taxon>
        <taxon>Brassiceae</taxon>
        <taxon>Brassica</taxon>
    </lineage>
</organism>
<dbReference type="GO" id="GO:0003676">
    <property type="term" value="F:nucleic acid binding"/>
    <property type="evidence" value="ECO:0007669"/>
    <property type="project" value="InterPro"/>
</dbReference>
<feature type="compositionally biased region" description="Acidic residues" evidence="1">
    <location>
        <begin position="1"/>
        <end position="19"/>
    </location>
</feature>
<dbReference type="InterPro" id="IPR012337">
    <property type="entry name" value="RNaseH-like_sf"/>
</dbReference>
<dbReference type="Gene3D" id="3.30.420.10">
    <property type="entry name" value="Ribonuclease H-like superfamily/Ribonuclease H"/>
    <property type="match status" value="1"/>
</dbReference>